<proteinExistence type="predicted"/>
<dbReference type="Proteomes" id="UP000280188">
    <property type="component" value="Chromosome"/>
</dbReference>
<organism evidence="1 2">
    <name type="scientific">Acidithiobacillus ferridurans</name>
    <dbReference type="NCBI Taxonomy" id="1232575"/>
    <lineage>
        <taxon>Bacteria</taxon>
        <taxon>Pseudomonadati</taxon>
        <taxon>Pseudomonadota</taxon>
        <taxon>Acidithiobacillia</taxon>
        <taxon>Acidithiobacillales</taxon>
        <taxon>Acidithiobacillaceae</taxon>
        <taxon>Acidithiobacillus</taxon>
    </lineage>
</organism>
<dbReference type="RefSeq" id="WP_172959346.1">
    <property type="nucleotide sequence ID" value="NZ_AP018795.1"/>
</dbReference>
<keyword evidence="2" id="KW-1185">Reference proteome</keyword>
<accession>A0A2Z6II97</accession>
<dbReference type="Pfam" id="PF13692">
    <property type="entry name" value="Glyco_trans_1_4"/>
    <property type="match status" value="1"/>
</dbReference>
<sequence length="387" mass="43696">MKHASGRVLIVSPDFPFPPNHGGRADILSRIVTLKENGFDVDLIATVKHYPSDSDMSSMRLLVNNIVIVPRCLDITSGLSTLPFQLRSRRGLLSVSIPRMAYDTVLLETEYVAPILDNPGLEAETVILRVQNNETRYFKELGNSSNRITKKLFYYSESAKFSIWHSYIQKRVDALFYISSLEFEQSVFKDKSFWVPPSIDIQNMKVHKGIPQTVLFVGSLFMPNNLEGLSWYVNFVHDHLLDIPDYKLIIAGNSRGLTLKQEFNRERVVFYDSPDDLALNNIYDSASVFIAPMFHGAGVKMKVINAIVNGLPVVATNTSNEGNGLLSEKHLLISDQPIEFAYHIRSLLNSPAKREGLVKDAQAFFAEHYDSTNFIKYITDCHVASEN</sequence>
<protein>
    <submittedName>
        <fullName evidence="1">Uncharacterized protein</fullName>
    </submittedName>
</protein>
<dbReference type="AlphaFoldDB" id="A0A2Z6II97"/>
<dbReference type="Gene3D" id="3.40.50.2000">
    <property type="entry name" value="Glycogen Phosphorylase B"/>
    <property type="match status" value="1"/>
</dbReference>
<dbReference type="PANTHER" id="PTHR12526">
    <property type="entry name" value="GLYCOSYLTRANSFERASE"/>
    <property type="match status" value="1"/>
</dbReference>
<evidence type="ECO:0000313" key="1">
    <source>
        <dbReference type="EMBL" id="BBF65116.1"/>
    </source>
</evidence>
<reference evidence="1 2" key="1">
    <citation type="journal article" date="2018" name="Microbiol. Resour. Announc.">
        <title>Complete Genome Sequence of Acidithiobacillus ferridurans JCM 18981.</title>
        <authorList>
            <person name="Miyauchi T."/>
            <person name="Kouzuma A."/>
            <person name="Abe T."/>
            <person name="Watanabe K."/>
        </authorList>
    </citation>
    <scope>NUCLEOTIDE SEQUENCE [LARGE SCALE GENOMIC DNA]</scope>
    <source>
        <strain evidence="2">ATCC 33020 / DSM 29468 / JCM 18981 / 11Fe</strain>
    </source>
</reference>
<dbReference type="SUPFAM" id="SSF53756">
    <property type="entry name" value="UDP-Glycosyltransferase/glycogen phosphorylase"/>
    <property type="match status" value="1"/>
</dbReference>
<dbReference type="CDD" id="cd03801">
    <property type="entry name" value="GT4_PimA-like"/>
    <property type="match status" value="1"/>
</dbReference>
<evidence type="ECO:0000313" key="2">
    <source>
        <dbReference type="Proteomes" id="UP000280188"/>
    </source>
</evidence>
<dbReference type="EMBL" id="AP018795">
    <property type="protein sequence ID" value="BBF65116.1"/>
    <property type="molecule type" value="Genomic_DNA"/>
</dbReference>
<dbReference type="KEGG" id="afj:AFERRID_13340"/>
<gene>
    <name evidence="1" type="ORF">AFERRID_13340</name>
</gene>
<name>A0A2Z6II97_ACIFI</name>
<dbReference type="PANTHER" id="PTHR12526:SF630">
    <property type="entry name" value="GLYCOSYLTRANSFERASE"/>
    <property type="match status" value="1"/>
</dbReference>